<dbReference type="PANTHER" id="PTHR46552:SF1">
    <property type="entry name" value="NADH-UBIQUINONE OXIDOREDUCTASE CHAIN 2"/>
    <property type="match status" value="1"/>
</dbReference>
<feature type="transmembrane region" description="Helical" evidence="18">
    <location>
        <begin position="236"/>
        <end position="257"/>
    </location>
</feature>
<keyword evidence="12 18" id="KW-1133">Transmembrane helix</keyword>
<evidence type="ECO:0000256" key="4">
    <source>
        <dbReference type="ARBA" id="ARBA00012944"/>
    </source>
</evidence>
<evidence type="ECO:0000256" key="7">
    <source>
        <dbReference type="ARBA" id="ARBA00022660"/>
    </source>
</evidence>
<keyword evidence="16 18" id="KW-0472">Membrane</keyword>
<comment type="subcellular location">
    <subcellularLocation>
        <location evidence="2 18">Mitochondrion inner membrane</location>
        <topology evidence="2 18">Multi-pass membrane protein</topology>
    </subcellularLocation>
</comment>
<dbReference type="InterPro" id="IPR003917">
    <property type="entry name" value="NADH_UbQ_OxRdtase_chain2"/>
</dbReference>
<evidence type="ECO:0000256" key="16">
    <source>
        <dbReference type="ARBA" id="ARBA00023136"/>
    </source>
</evidence>
<evidence type="ECO:0000256" key="12">
    <source>
        <dbReference type="ARBA" id="ARBA00022989"/>
    </source>
</evidence>
<keyword evidence="10 18" id="KW-1278">Translocase</keyword>
<evidence type="ECO:0000256" key="1">
    <source>
        <dbReference type="ARBA" id="ARBA00003257"/>
    </source>
</evidence>
<evidence type="ECO:0000313" key="20">
    <source>
        <dbReference type="EMBL" id="QNS38613.1"/>
    </source>
</evidence>
<dbReference type="Pfam" id="PF00361">
    <property type="entry name" value="Proton_antipo_M"/>
    <property type="match status" value="1"/>
</dbReference>
<dbReference type="InterPro" id="IPR001750">
    <property type="entry name" value="ND/Mrp_TM"/>
</dbReference>
<keyword evidence="7 18" id="KW-0679">Respiratory chain</keyword>
<dbReference type="CTD" id="4536"/>
<protein>
    <recommendedName>
        <fullName evidence="5 18">NADH-ubiquinone oxidoreductase chain 2</fullName>
        <ecNumber evidence="4 18">7.1.1.2</ecNumber>
    </recommendedName>
</protein>
<keyword evidence="11 18" id="KW-0249">Electron transport</keyword>
<keyword evidence="13 18" id="KW-0520">NAD</keyword>
<evidence type="ECO:0000256" key="5">
    <source>
        <dbReference type="ARBA" id="ARBA00021008"/>
    </source>
</evidence>
<dbReference type="InterPro" id="IPR050175">
    <property type="entry name" value="Complex_I_Subunit_2"/>
</dbReference>
<sequence>MILMNKILFFNTMLIGTCFTISSLSWMMMWIGLEINLLSIIPLFKTTDNKFSSESAMKYFFAQAMGSTIILWCIIYSSGMEIFVDPNIPLSTKMLLNSALLLKMAAAPFHFWLPEVLEGVNWDMCLILMTWQKVAPMIMLSGNLRLPLFISIIIVTSSIISGIQGINQVSMRKIMAYSSINHTSWMIAAMVNSIEVWVLYYMIYLVLITNIVTMLKKYNVSSIEQLPSILLEDKNIKFMFFLNFLSLAGLPPFLGFLPKWITVYYMVEVGFYVTTMILIAFTMVVIYFYVRLGYSSYSMKSEESLLLFFNQLSYMHISLNLVSLMGLFLCMPMYSTY</sequence>
<dbReference type="GO" id="GO:0005743">
    <property type="term" value="C:mitochondrial inner membrane"/>
    <property type="evidence" value="ECO:0007669"/>
    <property type="project" value="UniProtKB-SubCell"/>
</dbReference>
<gene>
    <name evidence="20" type="primary">ND2</name>
</gene>
<dbReference type="RefSeq" id="YP_010010055.1">
    <property type="nucleotide sequence ID" value="NC_053351.1"/>
</dbReference>
<feature type="domain" description="NADH:quinone oxidoreductase/Mrp antiporter transmembrane" evidence="19">
    <location>
        <begin position="23"/>
        <end position="279"/>
    </location>
</feature>
<dbReference type="AlphaFoldDB" id="A0A7H1DNQ5"/>
<keyword evidence="14 18" id="KW-0830">Ubiquinone</keyword>
<feature type="transmembrane region" description="Helical" evidence="18">
    <location>
        <begin position="197"/>
        <end position="215"/>
    </location>
</feature>
<evidence type="ECO:0000256" key="6">
    <source>
        <dbReference type="ARBA" id="ARBA00022448"/>
    </source>
</evidence>
<evidence type="ECO:0000256" key="13">
    <source>
        <dbReference type="ARBA" id="ARBA00023027"/>
    </source>
</evidence>
<dbReference type="GO" id="GO:0006120">
    <property type="term" value="P:mitochondrial electron transport, NADH to ubiquinone"/>
    <property type="evidence" value="ECO:0007669"/>
    <property type="project" value="InterPro"/>
</dbReference>
<evidence type="ECO:0000256" key="3">
    <source>
        <dbReference type="ARBA" id="ARBA00007012"/>
    </source>
</evidence>
<keyword evidence="9 18" id="KW-0999">Mitochondrion inner membrane</keyword>
<evidence type="ECO:0000256" key="9">
    <source>
        <dbReference type="ARBA" id="ARBA00022792"/>
    </source>
</evidence>
<dbReference type="EC" id="7.1.1.2" evidence="4 18"/>
<organism evidence="20">
    <name type="scientific">Sipalinus gigas</name>
    <dbReference type="NCBI Taxonomy" id="1078824"/>
    <lineage>
        <taxon>Eukaryota</taxon>
        <taxon>Metazoa</taxon>
        <taxon>Ecdysozoa</taxon>
        <taxon>Arthropoda</taxon>
        <taxon>Hexapoda</taxon>
        <taxon>Insecta</taxon>
        <taxon>Pterygota</taxon>
        <taxon>Neoptera</taxon>
        <taxon>Endopterygota</taxon>
        <taxon>Coleoptera</taxon>
        <taxon>Polyphaga</taxon>
        <taxon>Cucujiformia</taxon>
        <taxon>Curculionidae</taxon>
        <taxon>Dryophthorinae</taxon>
        <taxon>Sipalinus</taxon>
    </lineage>
</organism>
<dbReference type="GO" id="GO:0008137">
    <property type="term" value="F:NADH dehydrogenase (ubiquinone) activity"/>
    <property type="evidence" value="ECO:0007669"/>
    <property type="project" value="UniProtKB-EC"/>
</dbReference>
<dbReference type="PRINTS" id="PR01436">
    <property type="entry name" value="NADHDHGNASE2"/>
</dbReference>
<comment type="catalytic activity">
    <reaction evidence="17 18">
        <text>a ubiquinone + NADH + 5 H(+)(in) = a ubiquinol + NAD(+) + 4 H(+)(out)</text>
        <dbReference type="Rhea" id="RHEA:29091"/>
        <dbReference type="Rhea" id="RHEA-COMP:9565"/>
        <dbReference type="Rhea" id="RHEA-COMP:9566"/>
        <dbReference type="ChEBI" id="CHEBI:15378"/>
        <dbReference type="ChEBI" id="CHEBI:16389"/>
        <dbReference type="ChEBI" id="CHEBI:17976"/>
        <dbReference type="ChEBI" id="CHEBI:57540"/>
        <dbReference type="ChEBI" id="CHEBI:57945"/>
        <dbReference type="EC" id="7.1.1.2"/>
    </reaction>
</comment>
<comment type="similarity">
    <text evidence="3 18">Belongs to the complex I subunit 2 family.</text>
</comment>
<evidence type="ECO:0000256" key="15">
    <source>
        <dbReference type="ARBA" id="ARBA00023128"/>
    </source>
</evidence>
<feature type="transmembrane region" description="Helical" evidence="18">
    <location>
        <begin position="7"/>
        <end position="33"/>
    </location>
</feature>
<keyword evidence="15 18" id="KW-0496">Mitochondrion</keyword>
<evidence type="ECO:0000256" key="2">
    <source>
        <dbReference type="ARBA" id="ARBA00004448"/>
    </source>
</evidence>
<evidence type="ECO:0000256" key="11">
    <source>
        <dbReference type="ARBA" id="ARBA00022982"/>
    </source>
</evidence>
<dbReference type="PANTHER" id="PTHR46552">
    <property type="entry name" value="NADH-UBIQUINONE OXIDOREDUCTASE CHAIN 2"/>
    <property type="match status" value="1"/>
</dbReference>
<reference evidence="20" key="1">
    <citation type="submission" date="2020-07" db="EMBL/GenBank/DDBJ databases">
        <authorList>
            <person name="Ma J."/>
        </authorList>
    </citation>
    <scope>NUCLEOTIDE SEQUENCE</scope>
</reference>
<feature type="transmembrane region" description="Helical" evidence="18">
    <location>
        <begin position="269"/>
        <end position="290"/>
    </location>
</feature>
<keyword evidence="8 18" id="KW-0812">Transmembrane</keyword>
<feature type="transmembrane region" description="Helical" evidence="18">
    <location>
        <begin position="146"/>
        <end position="167"/>
    </location>
</feature>
<feature type="transmembrane region" description="Helical" evidence="18">
    <location>
        <begin position="60"/>
        <end position="83"/>
    </location>
</feature>
<dbReference type="EMBL" id="MT809476">
    <property type="protein sequence ID" value="QNS38613.1"/>
    <property type="molecule type" value="Genomic_DNA"/>
</dbReference>
<comment type="function">
    <text evidence="1">Core subunit of the mitochondrial membrane respiratory chain NADH dehydrogenase (Complex I) that is believed to belong to the minimal assembly required for catalysis. Complex I functions in the transfer of electrons from NADH to the respiratory chain. The immediate electron acceptor for the enzyme is believed to be ubiquinone.</text>
</comment>
<geneLocation type="mitochondrion" evidence="20"/>
<evidence type="ECO:0000256" key="8">
    <source>
        <dbReference type="ARBA" id="ARBA00022692"/>
    </source>
</evidence>
<evidence type="ECO:0000259" key="19">
    <source>
        <dbReference type="Pfam" id="PF00361"/>
    </source>
</evidence>
<keyword evidence="6" id="KW-0813">Transport</keyword>
<dbReference type="GeneID" id="63043654"/>
<evidence type="ECO:0000256" key="14">
    <source>
        <dbReference type="ARBA" id="ARBA00023075"/>
    </source>
</evidence>
<feature type="transmembrane region" description="Helical" evidence="18">
    <location>
        <begin position="311"/>
        <end position="334"/>
    </location>
</feature>
<comment type="function">
    <text evidence="18">Core subunit of the mitochondrial membrane respiratory chain NADH dehydrogenase (Complex I) which catalyzes electron transfer from NADH through the respiratory chain, using ubiquinone as an electron acceptor. Essential for the catalytic activity and assembly of complex I.</text>
</comment>
<evidence type="ECO:0000256" key="17">
    <source>
        <dbReference type="ARBA" id="ARBA00049551"/>
    </source>
</evidence>
<evidence type="ECO:0000256" key="18">
    <source>
        <dbReference type="RuleBase" id="RU003403"/>
    </source>
</evidence>
<proteinExistence type="inferred from homology"/>
<name>A0A7H1DNQ5_9CUCU</name>
<evidence type="ECO:0000256" key="10">
    <source>
        <dbReference type="ARBA" id="ARBA00022967"/>
    </source>
</evidence>
<accession>A0A7H1DNQ5</accession>